<keyword evidence="2" id="KW-1185">Reference proteome</keyword>
<dbReference type="Proteomes" id="UP000692954">
    <property type="component" value="Unassembled WGS sequence"/>
</dbReference>
<name>A0A8S1R9Y6_9CILI</name>
<gene>
    <name evidence="1" type="ORF">PSON_ATCC_30995.1.T1570011</name>
</gene>
<organism evidence="1 2">
    <name type="scientific">Paramecium sonneborni</name>
    <dbReference type="NCBI Taxonomy" id="65129"/>
    <lineage>
        <taxon>Eukaryota</taxon>
        <taxon>Sar</taxon>
        <taxon>Alveolata</taxon>
        <taxon>Ciliophora</taxon>
        <taxon>Intramacronucleata</taxon>
        <taxon>Oligohymenophorea</taxon>
        <taxon>Peniculida</taxon>
        <taxon>Parameciidae</taxon>
        <taxon>Paramecium</taxon>
    </lineage>
</organism>
<sequence>MFLGFKIMQNARIQDVIMNLIFQILMIIQNFLRQMDHVTIIRMVDILLELFLQPHQYKQLIFKNNINEDHFWTETVCVDNKNALTTNQVCIYKKGFITKQVGACVFQLLIFKKMKMNVIQIQFVHSLQQIFIVSKILEVNLISGQNKHLQLILFTQKNNYDIHINFIHQSFLNIQAVNSIITESEYQTYENSLIKLCRFLLTREIKNQLISDSFQFYIS</sequence>
<accession>A0A8S1R9Y6</accession>
<reference evidence="1" key="1">
    <citation type="submission" date="2021-01" db="EMBL/GenBank/DDBJ databases">
        <authorList>
            <consortium name="Genoscope - CEA"/>
            <person name="William W."/>
        </authorList>
    </citation>
    <scope>NUCLEOTIDE SEQUENCE</scope>
</reference>
<dbReference type="AlphaFoldDB" id="A0A8S1R9Y6"/>
<protein>
    <submittedName>
        <fullName evidence="1">Uncharacterized protein</fullName>
    </submittedName>
</protein>
<evidence type="ECO:0000313" key="1">
    <source>
        <dbReference type="EMBL" id="CAD8125176.1"/>
    </source>
</evidence>
<evidence type="ECO:0000313" key="2">
    <source>
        <dbReference type="Proteomes" id="UP000692954"/>
    </source>
</evidence>
<dbReference type="EMBL" id="CAJJDN010000157">
    <property type="protein sequence ID" value="CAD8125176.1"/>
    <property type="molecule type" value="Genomic_DNA"/>
</dbReference>
<proteinExistence type="predicted"/>
<comment type="caution">
    <text evidence="1">The sequence shown here is derived from an EMBL/GenBank/DDBJ whole genome shotgun (WGS) entry which is preliminary data.</text>
</comment>